<feature type="domain" description="Glycosyltransferase 2-like" evidence="8">
    <location>
        <begin position="23"/>
        <end position="186"/>
    </location>
</feature>
<dbReference type="InterPro" id="IPR001173">
    <property type="entry name" value="Glyco_trans_2-like"/>
</dbReference>
<keyword evidence="4 7" id="KW-0812">Transmembrane</keyword>
<dbReference type="InterPro" id="IPR050256">
    <property type="entry name" value="Glycosyltransferase_2"/>
</dbReference>
<dbReference type="Proteomes" id="UP001157134">
    <property type="component" value="Unassembled WGS sequence"/>
</dbReference>
<dbReference type="GO" id="GO:0016740">
    <property type="term" value="F:transferase activity"/>
    <property type="evidence" value="ECO:0007669"/>
    <property type="project" value="UniProtKB-KW"/>
</dbReference>
<evidence type="ECO:0000256" key="6">
    <source>
        <dbReference type="ARBA" id="ARBA00023136"/>
    </source>
</evidence>
<evidence type="ECO:0000256" key="4">
    <source>
        <dbReference type="ARBA" id="ARBA00022692"/>
    </source>
</evidence>
<dbReference type="Gene3D" id="3.90.550.10">
    <property type="entry name" value="Spore Coat Polysaccharide Biosynthesis Protein SpsA, Chain A"/>
    <property type="match status" value="1"/>
</dbReference>
<keyword evidence="6 7" id="KW-0472">Membrane</keyword>
<keyword evidence="3 9" id="KW-0808">Transferase</keyword>
<evidence type="ECO:0000256" key="2">
    <source>
        <dbReference type="ARBA" id="ARBA00022676"/>
    </source>
</evidence>
<keyword evidence="2" id="KW-0328">Glycosyltransferase</keyword>
<reference evidence="9 10" key="1">
    <citation type="submission" date="2023-03" db="EMBL/GenBank/DDBJ databases">
        <title>Thalassotalea loyana LMG 22536T draft genome sequence.</title>
        <authorList>
            <person name="Sawabe T."/>
        </authorList>
    </citation>
    <scope>NUCLEOTIDE SEQUENCE [LARGE SCALE GENOMIC DNA]</scope>
    <source>
        <strain evidence="9 10">LMG 22536</strain>
    </source>
</reference>
<dbReference type="CDD" id="cd04187">
    <property type="entry name" value="DPM1_like_bac"/>
    <property type="match status" value="1"/>
</dbReference>
<comment type="caution">
    <text evidence="9">The sequence shown here is derived from an EMBL/GenBank/DDBJ whole genome shotgun (WGS) entry which is preliminary data.</text>
</comment>
<evidence type="ECO:0000313" key="9">
    <source>
        <dbReference type="EMBL" id="GLX84596.1"/>
    </source>
</evidence>
<feature type="transmembrane region" description="Helical" evidence="7">
    <location>
        <begin position="248"/>
        <end position="269"/>
    </location>
</feature>
<evidence type="ECO:0000313" key="10">
    <source>
        <dbReference type="Proteomes" id="UP001157134"/>
    </source>
</evidence>
<keyword evidence="10" id="KW-1185">Reference proteome</keyword>
<accession>A0ABQ6H8Z6</accession>
<dbReference type="InterPro" id="IPR029044">
    <property type="entry name" value="Nucleotide-diphossugar_trans"/>
</dbReference>
<dbReference type="PANTHER" id="PTHR48090">
    <property type="entry name" value="UNDECAPRENYL-PHOSPHATE 4-DEOXY-4-FORMAMIDO-L-ARABINOSE TRANSFERASE-RELATED"/>
    <property type="match status" value="1"/>
</dbReference>
<evidence type="ECO:0000259" key="8">
    <source>
        <dbReference type="Pfam" id="PF00535"/>
    </source>
</evidence>
<gene>
    <name evidence="9" type="ORF">tloyanaT_08480</name>
</gene>
<protein>
    <submittedName>
        <fullName evidence="9">Glycosyl transferase</fullName>
    </submittedName>
</protein>
<proteinExistence type="predicted"/>
<evidence type="ECO:0000256" key="1">
    <source>
        <dbReference type="ARBA" id="ARBA00004141"/>
    </source>
</evidence>
<dbReference type="SUPFAM" id="SSF53448">
    <property type="entry name" value="Nucleotide-diphospho-sugar transferases"/>
    <property type="match status" value="1"/>
</dbReference>
<keyword evidence="5 7" id="KW-1133">Transmembrane helix</keyword>
<dbReference type="Pfam" id="PF00535">
    <property type="entry name" value="Glycos_transf_2"/>
    <property type="match status" value="1"/>
</dbReference>
<sequence length="339" mass="38242">MQLVTPVSSYQEPPTVAEQITLSIIVPVYNEQEMLAKFHHELTQTLALLANDTVEIVYINDGSKDNSWAIMQALDCTHANVELINLSRNFGKEAAMTAGLELCKGDSAILLDADLQDPPALIPQMLDMWRQGFDVVNMRRKDRAGESYLKKLSAHVYYRLLNKLSDVDIATDVGDFRLLSRRVIDDINKLPEKNRYMKGIMAWPGYKQTFIEFDRPERVAGETKWSFLQLIQLGLSGITSFSVKPLKIATWLGGIVSLSAFIYSAFILLKSLFFQIDVAGYPSLMLIQLWLGGAQLMAIGLLGEYVGRIYTESKQRPVYLVMEKISHQTSKLVRVRGTK</sequence>
<evidence type="ECO:0000256" key="5">
    <source>
        <dbReference type="ARBA" id="ARBA00022989"/>
    </source>
</evidence>
<organism evidence="9 10">
    <name type="scientific">Thalassotalea loyana</name>
    <dbReference type="NCBI Taxonomy" id="280483"/>
    <lineage>
        <taxon>Bacteria</taxon>
        <taxon>Pseudomonadati</taxon>
        <taxon>Pseudomonadota</taxon>
        <taxon>Gammaproteobacteria</taxon>
        <taxon>Alteromonadales</taxon>
        <taxon>Colwelliaceae</taxon>
        <taxon>Thalassotalea</taxon>
    </lineage>
</organism>
<evidence type="ECO:0000256" key="3">
    <source>
        <dbReference type="ARBA" id="ARBA00022679"/>
    </source>
</evidence>
<dbReference type="EMBL" id="BSSV01000001">
    <property type="protein sequence ID" value="GLX84596.1"/>
    <property type="molecule type" value="Genomic_DNA"/>
</dbReference>
<dbReference type="PANTHER" id="PTHR48090:SF1">
    <property type="entry name" value="PROPHAGE BACTOPRENOL GLUCOSYL TRANSFERASE HOMOLOG"/>
    <property type="match status" value="1"/>
</dbReference>
<name>A0ABQ6H8Z6_9GAMM</name>
<dbReference type="RefSeq" id="WP_284296187.1">
    <property type="nucleotide sequence ID" value="NZ_BSSV01000001.1"/>
</dbReference>
<feature type="transmembrane region" description="Helical" evidence="7">
    <location>
        <begin position="289"/>
        <end position="307"/>
    </location>
</feature>
<comment type="subcellular location">
    <subcellularLocation>
        <location evidence="1">Membrane</location>
        <topology evidence="1">Multi-pass membrane protein</topology>
    </subcellularLocation>
</comment>
<evidence type="ECO:0000256" key="7">
    <source>
        <dbReference type="SAM" id="Phobius"/>
    </source>
</evidence>